<evidence type="ECO:0000256" key="1">
    <source>
        <dbReference type="SAM" id="SignalP"/>
    </source>
</evidence>
<organism evidence="2">
    <name type="scientific">Hyaloperonospora arabidopsidis</name>
    <name type="common">Peronospora arabidopsidis</name>
    <dbReference type="NCBI Taxonomy" id="272952"/>
    <lineage>
        <taxon>Eukaryota</taxon>
        <taxon>Sar</taxon>
        <taxon>Stramenopiles</taxon>
        <taxon>Oomycota</taxon>
        <taxon>Peronosporomycetes</taxon>
        <taxon>Peronosporales</taxon>
        <taxon>Peronosporaceae</taxon>
        <taxon>Hyaloperonospora</taxon>
    </lineage>
</organism>
<dbReference type="AlphaFoldDB" id="F6MEY4"/>
<feature type="chain" id="PRO_5003339985" evidence="1">
    <location>
        <begin position="19"/>
        <end position="205"/>
    </location>
</feature>
<proteinExistence type="evidence at transcript level"/>
<feature type="signal peptide" evidence="1">
    <location>
        <begin position="1"/>
        <end position="18"/>
    </location>
</feature>
<reference evidence="2" key="1">
    <citation type="journal article" date="2011" name="PLoS ONE">
        <title>Identification of Hyaloperonospora arabidopsidis Transcript Sequences Expressed during Infection Reveals Isolate-Specific Effectors.</title>
        <authorList>
            <person name="Cabral A."/>
            <person name="Stassen J.H."/>
            <person name="Seidl M.F."/>
            <person name="Bautor J."/>
            <person name="Parker J.E."/>
            <person name="Van den Ackerveken G."/>
        </authorList>
    </citation>
    <scope>NUCLEOTIDE SEQUENCE</scope>
    <source>
        <strain evidence="2">Waco9</strain>
    </source>
</reference>
<accession>F6MEY4</accession>
<sequence length="205" mass="22296">MQPSLLVVGAVLAATAAAMSVNIKVHSSHNMKFQEVSIIEDDAVCPNGGDVLMCKSVGYECQEGDDGVQRCLRRDSSFLDKVDNTTATYWGVCSLTDPSKPSKCLGKFQCIALDVANKNARCYPPDVWRSGRGIAKTCTTSKGKQNDCDKGQYCRTHDDKQECVPMPYPPSGTSYLSDCTSDGKCDEGLTCEHHPNFSTCTDKED</sequence>
<protein>
    <submittedName>
        <fullName evidence="2">Cysteine-rich protein</fullName>
    </submittedName>
</protein>
<name>F6MEY4_HYAAB</name>
<evidence type="ECO:0000313" key="2">
    <source>
        <dbReference type="EMBL" id="AEF57460.1"/>
    </source>
</evidence>
<dbReference type="VEuPathDB" id="FungiDB:HpaG811332"/>
<dbReference type="EMBL" id="JF800111">
    <property type="protein sequence ID" value="AEF57460.1"/>
    <property type="molecule type" value="mRNA"/>
</dbReference>
<keyword evidence="1" id="KW-0732">Signal</keyword>